<dbReference type="Gene3D" id="1.10.10.2840">
    <property type="entry name" value="PucR C-terminal helix-turn-helix domain"/>
    <property type="match status" value="1"/>
</dbReference>
<sequence length="678" mass="79672">MNPLTRIQDFLVEACEQSYFQIWISIYQDRFSLITTKGFELPLPFPSLHDVHRDMIEYPDFTDFYFCYDESRSIIVIRVEKPNLSLERINQLEILLINYYLEISLERERFIRHKMMESIRDISNLDNVDTLLTNILEHALSVIQVADFGVLWMYDEKENALLPRAWAGGPSESIQNMRMNIGEGIIGKTYQEKRTMFLSLLKDILHESSSIRKENLQHLFNAYSFTNLQSIISTPIFVENETLCVLIIYQNGERPLFTIEDKKVLESFSDQVSIALTNSRLFQNIKHQNQLLLQRDEIHDTFMKLSLQSSGMHMIASDLRRMIQLRLVIIDLTDDSIYSSPNHWFSEDINELRRKFNSMDAPQFYSTEQSGKQNTFYLQPVIGINQFLGMLIVEVTDKWLLPINKLIIEQASSIIALEMIRNQTVVDSYYQKTHDLFHELILCNDASIQNTKAIELGIHQPAYYLIILIGIPSHDDIHYMNMQNHRLILENKKRFREYTPIVFGFRNKITIILQSQSDTIDVSGHLKQLQSEWKQGNHLPIKIGIGLQYNRIEDIKKSYNEADKALSYLNHRKQPDLIHYKDIGINRLFIHQSQEELQTFINEVFLPLQNEKEQNQFLEKTLLTYIKQNRSAGETAKQLHIHVNTLYQRLKKIEEKLHISFSNPEDVLRLQLACYLKN</sequence>
<name>A0A8E2LDZ1_9BACI</name>
<feature type="domain" description="GAF" evidence="2">
    <location>
        <begin position="127"/>
        <end position="286"/>
    </location>
</feature>
<comment type="caution">
    <text evidence="3">The sequence shown here is derived from an EMBL/GenBank/DDBJ whole genome shotgun (WGS) entry which is preliminary data.</text>
</comment>
<dbReference type="Pfam" id="PF13185">
    <property type="entry name" value="GAF_2"/>
    <property type="match status" value="1"/>
</dbReference>
<reference evidence="3 4" key="1">
    <citation type="submission" date="2017-01" db="EMBL/GenBank/DDBJ databases">
        <title>Draft genome sequence of Bacillus oleronius.</title>
        <authorList>
            <person name="Allam M."/>
        </authorList>
    </citation>
    <scope>NUCLEOTIDE SEQUENCE [LARGE SCALE GENOMIC DNA]</scope>
    <source>
        <strain evidence="3 4">DSM 9356</strain>
    </source>
</reference>
<dbReference type="Pfam" id="PF17853">
    <property type="entry name" value="GGDEF_2"/>
    <property type="match status" value="1"/>
</dbReference>
<comment type="similarity">
    <text evidence="1">Belongs to the CdaR family.</text>
</comment>
<dbReference type="InterPro" id="IPR051448">
    <property type="entry name" value="CdaR-like_regulators"/>
</dbReference>
<dbReference type="SMART" id="SM00065">
    <property type="entry name" value="GAF"/>
    <property type="match status" value="1"/>
</dbReference>
<evidence type="ECO:0000256" key="1">
    <source>
        <dbReference type="ARBA" id="ARBA00006754"/>
    </source>
</evidence>
<dbReference type="AlphaFoldDB" id="A0A8E2LDZ1"/>
<evidence type="ECO:0000313" key="3">
    <source>
        <dbReference type="EMBL" id="OOP68575.1"/>
    </source>
</evidence>
<evidence type="ECO:0000259" key="2">
    <source>
        <dbReference type="SMART" id="SM00065"/>
    </source>
</evidence>
<dbReference type="Gene3D" id="3.30.450.40">
    <property type="match status" value="1"/>
</dbReference>
<dbReference type="RefSeq" id="WP_078110074.1">
    <property type="nucleotide sequence ID" value="NZ_CP065424.1"/>
</dbReference>
<dbReference type="PANTHER" id="PTHR33744">
    <property type="entry name" value="CARBOHYDRATE DIACID REGULATOR"/>
    <property type="match status" value="1"/>
</dbReference>
<dbReference type="InterPro" id="IPR025736">
    <property type="entry name" value="PucR_C-HTH_dom"/>
</dbReference>
<gene>
    <name evidence="3" type="ORF">BWZ43_09765</name>
</gene>
<protein>
    <recommendedName>
        <fullName evidence="2">GAF domain-containing protein</fullName>
    </recommendedName>
</protein>
<dbReference type="InterPro" id="IPR042070">
    <property type="entry name" value="PucR_C-HTH_sf"/>
</dbReference>
<dbReference type="EMBL" id="MTLA01000100">
    <property type="protein sequence ID" value="OOP68575.1"/>
    <property type="molecule type" value="Genomic_DNA"/>
</dbReference>
<proteinExistence type="inferred from homology"/>
<keyword evidence="4" id="KW-1185">Reference proteome</keyword>
<dbReference type="InterPro" id="IPR041522">
    <property type="entry name" value="CdaR_GGDEF"/>
</dbReference>
<dbReference type="PANTHER" id="PTHR33744:SF1">
    <property type="entry name" value="DNA-BINDING TRANSCRIPTIONAL ACTIVATOR ADER"/>
    <property type="match status" value="1"/>
</dbReference>
<dbReference type="Pfam" id="PF13556">
    <property type="entry name" value="HTH_30"/>
    <property type="match status" value="1"/>
</dbReference>
<dbReference type="SUPFAM" id="SSF55781">
    <property type="entry name" value="GAF domain-like"/>
    <property type="match status" value="1"/>
</dbReference>
<dbReference type="InterPro" id="IPR003018">
    <property type="entry name" value="GAF"/>
</dbReference>
<accession>A0A8E2LDZ1</accession>
<organism evidence="3 4">
    <name type="scientific">Heyndrickxia oleronia</name>
    <dbReference type="NCBI Taxonomy" id="38875"/>
    <lineage>
        <taxon>Bacteria</taxon>
        <taxon>Bacillati</taxon>
        <taxon>Bacillota</taxon>
        <taxon>Bacilli</taxon>
        <taxon>Bacillales</taxon>
        <taxon>Bacillaceae</taxon>
        <taxon>Heyndrickxia</taxon>
    </lineage>
</organism>
<dbReference type="Proteomes" id="UP000189761">
    <property type="component" value="Unassembled WGS sequence"/>
</dbReference>
<evidence type="ECO:0000313" key="4">
    <source>
        <dbReference type="Proteomes" id="UP000189761"/>
    </source>
</evidence>
<dbReference type="InterPro" id="IPR029016">
    <property type="entry name" value="GAF-like_dom_sf"/>
</dbReference>